<dbReference type="InterPro" id="IPR040689">
    <property type="entry name" value="SUVR5_Znf-C2H2_3rpt"/>
</dbReference>
<evidence type="ECO:0000259" key="8">
    <source>
        <dbReference type="PROSITE" id="PS50157"/>
    </source>
</evidence>
<name>A0AAV3Q9L8_LITER</name>
<dbReference type="SMART" id="SM00317">
    <property type="entry name" value="SET"/>
    <property type="match status" value="1"/>
</dbReference>
<dbReference type="GO" id="GO:0008270">
    <property type="term" value="F:zinc ion binding"/>
    <property type="evidence" value="ECO:0007669"/>
    <property type="project" value="UniProtKB-KW"/>
</dbReference>
<gene>
    <name evidence="12" type="ORF">LIER_17050</name>
</gene>
<dbReference type="SMART" id="SM00508">
    <property type="entry name" value="PostSET"/>
    <property type="match status" value="1"/>
</dbReference>
<dbReference type="InterPro" id="IPR013087">
    <property type="entry name" value="Znf_C2H2_type"/>
</dbReference>
<keyword evidence="6" id="KW-0479">Metal-binding</keyword>
<dbReference type="PROSITE" id="PS50280">
    <property type="entry name" value="SET"/>
    <property type="match status" value="1"/>
</dbReference>
<feature type="domain" description="SET" evidence="9">
    <location>
        <begin position="1345"/>
        <end position="1477"/>
    </location>
</feature>
<dbReference type="InterPro" id="IPR003616">
    <property type="entry name" value="Post-SET_dom"/>
</dbReference>
<comment type="subcellular location">
    <subcellularLocation>
        <location evidence="1">Chromosome</location>
    </subcellularLocation>
</comment>
<keyword evidence="4" id="KW-0808">Transferase</keyword>
<dbReference type="PROSITE" id="PS00028">
    <property type="entry name" value="ZINC_FINGER_C2H2_1"/>
    <property type="match status" value="4"/>
</dbReference>
<protein>
    <submittedName>
        <fullName evidence="12">Histone modifying enzyme</fullName>
    </submittedName>
</protein>
<keyword evidence="3" id="KW-0489">Methyltransferase</keyword>
<evidence type="ECO:0000256" key="5">
    <source>
        <dbReference type="ARBA" id="ARBA00022691"/>
    </source>
</evidence>
<feature type="domain" description="C2H2-type" evidence="8">
    <location>
        <begin position="953"/>
        <end position="981"/>
    </location>
</feature>
<dbReference type="Gene3D" id="2.170.270.10">
    <property type="entry name" value="SET domain"/>
    <property type="match status" value="1"/>
</dbReference>
<keyword evidence="6" id="KW-0862">Zinc</keyword>
<comment type="caution">
    <text evidence="12">The sequence shown here is derived from an EMBL/GenBank/DDBJ whole genome shotgun (WGS) entry which is preliminary data.</text>
</comment>
<feature type="domain" description="C2H2-type" evidence="8">
    <location>
        <begin position="849"/>
        <end position="872"/>
    </location>
</feature>
<reference evidence="12 13" key="1">
    <citation type="submission" date="2024-01" db="EMBL/GenBank/DDBJ databases">
        <title>The complete chloroplast genome sequence of Lithospermum erythrorhizon: insights into the phylogenetic relationship among Boraginaceae species and the maternal lineages of purple gromwells.</title>
        <authorList>
            <person name="Okada T."/>
            <person name="Watanabe K."/>
        </authorList>
    </citation>
    <scope>NUCLEOTIDE SEQUENCE [LARGE SCALE GENOMIC DNA]</scope>
</reference>
<dbReference type="PROSITE" id="PS50868">
    <property type="entry name" value="POST_SET"/>
    <property type="match status" value="1"/>
</dbReference>
<dbReference type="GO" id="GO:0032259">
    <property type="term" value="P:methylation"/>
    <property type="evidence" value="ECO:0007669"/>
    <property type="project" value="UniProtKB-KW"/>
</dbReference>
<dbReference type="InterPro" id="IPR046341">
    <property type="entry name" value="SET_dom_sf"/>
</dbReference>
<dbReference type="PROSITE" id="PS50867">
    <property type="entry name" value="PRE_SET"/>
    <property type="match status" value="1"/>
</dbReference>
<evidence type="ECO:0000259" key="10">
    <source>
        <dbReference type="PROSITE" id="PS50867"/>
    </source>
</evidence>
<dbReference type="InterPro" id="IPR007728">
    <property type="entry name" value="Pre-SET_dom"/>
</dbReference>
<dbReference type="Proteomes" id="UP001454036">
    <property type="component" value="Unassembled WGS sequence"/>
</dbReference>
<dbReference type="GO" id="GO:0005694">
    <property type="term" value="C:chromosome"/>
    <property type="evidence" value="ECO:0007669"/>
    <property type="project" value="UniProtKB-SubCell"/>
</dbReference>
<evidence type="ECO:0000259" key="9">
    <source>
        <dbReference type="PROSITE" id="PS50280"/>
    </source>
</evidence>
<evidence type="ECO:0000256" key="4">
    <source>
        <dbReference type="ARBA" id="ARBA00022679"/>
    </source>
</evidence>
<keyword evidence="13" id="KW-1185">Reference proteome</keyword>
<feature type="domain" description="Post-SET" evidence="11">
    <location>
        <begin position="1484"/>
        <end position="1500"/>
    </location>
</feature>
<dbReference type="PANTHER" id="PTHR47325:SF1">
    <property type="entry name" value="HISTONE-LYSINE N-METHYLTRANSFERASE SUVR5"/>
    <property type="match status" value="1"/>
</dbReference>
<dbReference type="InterPro" id="IPR001214">
    <property type="entry name" value="SET_dom"/>
</dbReference>
<dbReference type="PROSITE" id="PS50157">
    <property type="entry name" value="ZINC_FINGER_C2H2_2"/>
    <property type="match status" value="2"/>
</dbReference>
<dbReference type="Pfam" id="PF05033">
    <property type="entry name" value="Pre-SET"/>
    <property type="match status" value="1"/>
</dbReference>
<evidence type="ECO:0000256" key="7">
    <source>
        <dbReference type="SAM" id="MobiDB-lite"/>
    </source>
</evidence>
<keyword evidence="5" id="KW-0949">S-adenosyl-L-methionine</keyword>
<evidence type="ECO:0000256" key="2">
    <source>
        <dbReference type="ARBA" id="ARBA00022454"/>
    </source>
</evidence>
<keyword evidence="2" id="KW-0158">Chromosome</keyword>
<feature type="region of interest" description="Disordered" evidence="7">
    <location>
        <begin position="21"/>
        <end position="46"/>
    </location>
</feature>
<organism evidence="12 13">
    <name type="scientific">Lithospermum erythrorhizon</name>
    <name type="common">Purple gromwell</name>
    <name type="synonym">Lithospermum officinale var. erythrorhizon</name>
    <dbReference type="NCBI Taxonomy" id="34254"/>
    <lineage>
        <taxon>Eukaryota</taxon>
        <taxon>Viridiplantae</taxon>
        <taxon>Streptophyta</taxon>
        <taxon>Embryophyta</taxon>
        <taxon>Tracheophyta</taxon>
        <taxon>Spermatophyta</taxon>
        <taxon>Magnoliopsida</taxon>
        <taxon>eudicotyledons</taxon>
        <taxon>Gunneridae</taxon>
        <taxon>Pentapetalae</taxon>
        <taxon>asterids</taxon>
        <taxon>lamiids</taxon>
        <taxon>Boraginales</taxon>
        <taxon>Boraginaceae</taxon>
        <taxon>Boraginoideae</taxon>
        <taxon>Lithospermeae</taxon>
        <taxon>Lithospermum</taxon>
    </lineage>
</organism>
<proteinExistence type="predicted"/>
<dbReference type="Gene3D" id="3.30.160.60">
    <property type="entry name" value="Classic Zinc Finger"/>
    <property type="match status" value="1"/>
</dbReference>
<dbReference type="GO" id="GO:0005634">
    <property type="term" value="C:nucleus"/>
    <property type="evidence" value="ECO:0007669"/>
    <property type="project" value="InterPro"/>
</dbReference>
<dbReference type="Pfam" id="PF00856">
    <property type="entry name" value="SET"/>
    <property type="match status" value="1"/>
</dbReference>
<dbReference type="SUPFAM" id="SSF82199">
    <property type="entry name" value="SET domain"/>
    <property type="match status" value="1"/>
</dbReference>
<dbReference type="EMBL" id="BAABME010003906">
    <property type="protein sequence ID" value="GAA0160509.1"/>
    <property type="molecule type" value="Genomic_DNA"/>
</dbReference>
<dbReference type="PANTHER" id="PTHR47325">
    <property type="entry name" value="HISTONE-LYSINE N-METHYLTRANSFERASE SUVR5"/>
    <property type="match status" value="1"/>
</dbReference>
<dbReference type="GO" id="GO:0042054">
    <property type="term" value="F:histone methyltransferase activity"/>
    <property type="evidence" value="ECO:0007669"/>
    <property type="project" value="InterPro"/>
</dbReference>
<evidence type="ECO:0000256" key="6">
    <source>
        <dbReference type="PROSITE-ProRule" id="PRU00042"/>
    </source>
</evidence>
<sequence>MMEVLPFSGIRCVGDADCSQQGSGTTFVDDGESEHLEHGGQDGSVDLIGKEPQEGKEVGGQWPIDVLPISEGNSDGSSYFDCLVESSGQIAPNNSHDSEDKLHQQGLFSGHGQLMENFELIVDTIEYGQEATQEPESSLTETVCLEQEEPLPVWVKRRGKWQAAIRCAQPDWPLASLKAKPPHDWKKYLLVFFPCMRNYSWVDVLLIRPIHEFPQPIAYKTHEMGIEMLKDSYLPRRFILLKLSLNLLNILEQLNSEVLVEVACNAASWNKFAAEVSQCNSYSDTGKMLLKLQKMMKQCFFRSNWLHFSSQSWIQRCVEADSAESVELLKEELVGSIIWNDVNCISSQGVQLELGSEMKTWKHEAMKWFSLLNPTEHDEDTEPTSANDCTLVTGLQTSRKRAKLEVRRAEVHTSQMETESSHQQITLEVDSGFFSSHDVLLGSGCLKEEVTEDGASLMGGSPVTDRWGDIVIQAENSDVIQMKDLEITAASSSMKPLPENKNHQCTAFIEAKGRQCERWASDGGIYCCVHLASHFAGSLAKSEETAVDSTMCEGTTVLGTKCKHRSLHGSSFCKKHQPQVDKNMALGSTKKKRKRKLENMGNNTEILNCTDIIPVTNNGSSLCLASVSEMGSESFNNSLAIVVSEQILLETNVINGVQCIGFYSQEGYENCLEGAKKFSLYCEKHLPSWLKRARNGKSRIISKEVFLELLTDCHSREQKMHLHQACELFYKLFRSIQSSRNPVPREVQFQWALSEASKHDGVKEHLQRLVSNEKQRLERIFGLGGIENGRDSLSIDKPVRDLITNDVDHESSNILRCKICSEKFVDDRVLGFHWMENHKKEAQWLFRGYVCSICLDSFTNKKVLEMHVQDRHCVQYVDECMLFQCIPCGGHFGNSEELWSHVVSDHVDKFRLENASQLVNGSIGEDSFQKAEAGNSAVVDLMVPENSSGIRRFTCRLCGLKFDLLPDLGRHHQAAHMPPNSDGSRLPKKGTRFYAYKLKTGRLSRPKFKKGLGSSSYRIRNTNALSLKKRVQASNSVVNMANAVQPNLPEASGLGSLVDSQCSAIAKKLFSEMKRTKPRPNNSDILAIAQSTCCKTHLLATLEAKYGILPKRIYLKAAKLCSDHNILVTWHQDGFICPKGCSANDDPYLLPSLVSLSGHVGRARCSTFSDTVAGEWTMDESHFVIDSRYFSQETMAKLVLCHDISFGRESIPIACVVDENLLGSLHIPSDGSDDQVSADTFPWEGFSYITKSLLDQSLRVELESPQLGCTCGQRCSPGSCDHVYLFDDDYEDAKDIYGKAMHGRFPYDERGRIILEEGYLVYECNQKCSCSKSCPNRVLQNGVQVKLEIFKTEKKGWAVRALEAVLRGTFICEYVGEVINEQEANERRTRYGEACCHYFYEIDAQVNDMSRLIEGQGSYVIDATNYGNVSRYINHSCSPNIVNHQVLVESMECELAHIGLYASRDIAAGEELTYNFRYKLSTDAESPCLCGATNCRGRLH</sequence>
<evidence type="ECO:0000313" key="12">
    <source>
        <dbReference type="EMBL" id="GAA0160509.1"/>
    </source>
</evidence>
<keyword evidence="6" id="KW-0863">Zinc-finger</keyword>
<evidence type="ECO:0000259" key="11">
    <source>
        <dbReference type="PROSITE" id="PS50868"/>
    </source>
</evidence>
<feature type="domain" description="Pre-SET" evidence="10">
    <location>
        <begin position="1267"/>
        <end position="1342"/>
    </location>
</feature>
<accession>A0AAV3Q9L8</accession>
<dbReference type="SMART" id="SM00355">
    <property type="entry name" value="ZnF_C2H2"/>
    <property type="match status" value="4"/>
</dbReference>
<dbReference type="SMART" id="SM00468">
    <property type="entry name" value="PreSET"/>
    <property type="match status" value="1"/>
</dbReference>
<evidence type="ECO:0000256" key="3">
    <source>
        <dbReference type="ARBA" id="ARBA00022603"/>
    </source>
</evidence>
<evidence type="ECO:0000313" key="13">
    <source>
        <dbReference type="Proteomes" id="UP001454036"/>
    </source>
</evidence>
<evidence type="ECO:0000256" key="1">
    <source>
        <dbReference type="ARBA" id="ARBA00004286"/>
    </source>
</evidence>
<dbReference type="Pfam" id="PF18868">
    <property type="entry name" value="zf-C2H2_3rep"/>
    <property type="match status" value="1"/>
</dbReference>